<dbReference type="InterPro" id="IPR022433">
    <property type="entry name" value="Lip_kinase_YegS"/>
</dbReference>
<evidence type="ECO:0000313" key="14">
    <source>
        <dbReference type="Proteomes" id="UP000624703"/>
    </source>
</evidence>
<evidence type="ECO:0000256" key="10">
    <source>
        <dbReference type="ARBA" id="ARBA00023209"/>
    </source>
</evidence>
<dbReference type="EC" id="2.7.1.-" evidence="13"/>
<evidence type="ECO:0000256" key="8">
    <source>
        <dbReference type="ARBA" id="ARBA00022842"/>
    </source>
</evidence>
<dbReference type="GO" id="GO:0001727">
    <property type="term" value="F:lipid kinase activity"/>
    <property type="evidence" value="ECO:0007669"/>
    <property type="project" value="InterPro"/>
</dbReference>
<dbReference type="NCBIfam" id="NF009602">
    <property type="entry name" value="PRK13054.1"/>
    <property type="match status" value="1"/>
</dbReference>
<dbReference type="InterPro" id="IPR016064">
    <property type="entry name" value="NAD/diacylglycerol_kinase_sf"/>
</dbReference>
<dbReference type="PROSITE" id="PS50146">
    <property type="entry name" value="DAGK"/>
    <property type="match status" value="1"/>
</dbReference>
<gene>
    <name evidence="13" type="primary">yegS</name>
    <name evidence="13" type="ORF">JIN82_15255</name>
</gene>
<organism evidence="13 14">
    <name type="scientific">Persicirhabdus sediminis</name>
    <dbReference type="NCBI Taxonomy" id="454144"/>
    <lineage>
        <taxon>Bacteria</taxon>
        <taxon>Pseudomonadati</taxon>
        <taxon>Verrucomicrobiota</taxon>
        <taxon>Verrucomicrobiia</taxon>
        <taxon>Verrucomicrobiales</taxon>
        <taxon>Verrucomicrobiaceae</taxon>
        <taxon>Persicirhabdus</taxon>
    </lineage>
</organism>
<dbReference type="InterPro" id="IPR001206">
    <property type="entry name" value="Diacylglycerol_kinase_cat_dom"/>
</dbReference>
<dbReference type="HAMAP" id="MF_01377">
    <property type="entry name" value="YegS"/>
    <property type="match status" value="1"/>
</dbReference>
<keyword evidence="4" id="KW-0479">Metal-binding</keyword>
<keyword evidence="2" id="KW-0444">Lipid biosynthesis</keyword>
<dbReference type="Proteomes" id="UP000624703">
    <property type="component" value="Unassembled WGS sequence"/>
</dbReference>
<evidence type="ECO:0000256" key="5">
    <source>
        <dbReference type="ARBA" id="ARBA00022741"/>
    </source>
</evidence>
<dbReference type="Pfam" id="PF19279">
    <property type="entry name" value="YegS_C"/>
    <property type="match status" value="1"/>
</dbReference>
<evidence type="ECO:0000256" key="11">
    <source>
        <dbReference type="ARBA" id="ARBA00023264"/>
    </source>
</evidence>
<proteinExistence type="inferred from homology"/>
<dbReference type="PANTHER" id="PTHR12358:SF106">
    <property type="entry name" value="LIPID KINASE YEGS"/>
    <property type="match status" value="1"/>
</dbReference>
<keyword evidence="3 13" id="KW-0808">Transferase</keyword>
<dbReference type="GO" id="GO:0046872">
    <property type="term" value="F:metal ion binding"/>
    <property type="evidence" value="ECO:0007669"/>
    <property type="project" value="UniProtKB-KW"/>
</dbReference>
<dbReference type="RefSeq" id="WP_200312528.1">
    <property type="nucleotide sequence ID" value="NZ_JAENIM010000045.1"/>
</dbReference>
<evidence type="ECO:0000256" key="3">
    <source>
        <dbReference type="ARBA" id="ARBA00022679"/>
    </source>
</evidence>
<evidence type="ECO:0000256" key="7">
    <source>
        <dbReference type="ARBA" id="ARBA00022840"/>
    </source>
</evidence>
<dbReference type="SMART" id="SM00046">
    <property type="entry name" value="DAGKc"/>
    <property type="match status" value="1"/>
</dbReference>
<evidence type="ECO:0000256" key="1">
    <source>
        <dbReference type="ARBA" id="ARBA00001946"/>
    </source>
</evidence>
<keyword evidence="8" id="KW-0460">Magnesium</keyword>
<sequence length="297" mass="31151">MDIRVILNGKKAGLPPVREAIFAARKQGVLEVRPTWEGADVDRLVREAVADGCQRICAGGGDGTVNEVAQAMMKLDAASRPELSILPLGTANDFATSCGVPADLLQALELAQSGTARSIDIVRANDQYFVNLATGGFGAQVTANTPVALKNFLGGGAYTISGLVQALSFVPYAGKVRIPGVEKSGQVIAGAVCNGRQAGGGQVMAPEALLDDGLLDLVALTHFEAKDIPQVIDELVNGTGGDFVHINRAAWAEWQSDDVMPVNLDGEPIAEKKIRFEVVPKAIKVVLPTNCPLLTAE</sequence>
<keyword evidence="14" id="KW-1185">Reference proteome</keyword>
<evidence type="ECO:0000256" key="9">
    <source>
        <dbReference type="ARBA" id="ARBA00023098"/>
    </source>
</evidence>
<keyword evidence="7" id="KW-0067">ATP-binding</keyword>
<dbReference type="Pfam" id="PF00781">
    <property type="entry name" value="DAGK_cat"/>
    <property type="match status" value="1"/>
</dbReference>
<reference evidence="13" key="1">
    <citation type="submission" date="2021-01" db="EMBL/GenBank/DDBJ databases">
        <title>Modified the classification status of verrucomicrobia.</title>
        <authorList>
            <person name="Feng X."/>
        </authorList>
    </citation>
    <scope>NUCLEOTIDE SEQUENCE</scope>
    <source>
        <strain evidence="13">_KCTC 22039</strain>
    </source>
</reference>
<dbReference type="EMBL" id="JAENIM010000045">
    <property type="protein sequence ID" value="MBK1792521.1"/>
    <property type="molecule type" value="Genomic_DNA"/>
</dbReference>
<dbReference type="InterPro" id="IPR045540">
    <property type="entry name" value="YegS/DAGK_C"/>
</dbReference>
<evidence type="ECO:0000313" key="13">
    <source>
        <dbReference type="EMBL" id="MBK1792521.1"/>
    </source>
</evidence>
<keyword evidence="9" id="KW-0443">Lipid metabolism</keyword>
<dbReference type="PANTHER" id="PTHR12358">
    <property type="entry name" value="SPHINGOSINE KINASE"/>
    <property type="match status" value="1"/>
</dbReference>
<keyword evidence="11" id="KW-1208">Phospholipid metabolism</keyword>
<comment type="cofactor">
    <cofactor evidence="1">
        <name>Mg(2+)</name>
        <dbReference type="ChEBI" id="CHEBI:18420"/>
    </cofactor>
</comment>
<accession>A0A8J7SLR8</accession>
<evidence type="ECO:0000256" key="4">
    <source>
        <dbReference type="ARBA" id="ARBA00022723"/>
    </source>
</evidence>
<feature type="domain" description="DAGKc" evidence="12">
    <location>
        <begin position="1"/>
        <end position="128"/>
    </location>
</feature>
<evidence type="ECO:0000259" key="12">
    <source>
        <dbReference type="PROSITE" id="PS50146"/>
    </source>
</evidence>
<dbReference type="SUPFAM" id="SSF111331">
    <property type="entry name" value="NAD kinase/diacylglycerol kinase-like"/>
    <property type="match status" value="1"/>
</dbReference>
<dbReference type="GO" id="GO:0005524">
    <property type="term" value="F:ATP binding"/>
    <property type="evidence" value="ECO:0007669"/>
    <property type="project" value="UniProtKB-KW"/>
</dbReference>
<dbReference type="Gene3D" id="2.60.200.40">
    <property type="match status" value="1"/>
</dbReference>
<dbReference type="Gene3D" id="3.40.50.10330">
    <property type="entry name" value="Probable inorganic polyphosphate/atp-NAD kinase, domain 1"/>
    <property type="match status" value="1"/>
</dbReference>
<dbReference type="InterPro" id="IPR005218">
    <property type="entry name" value="Diacylglycerol/lipid_kinase"/>
</dbReference>
<comment type="caution">
    <text evidence="13">The sequence shown here is derived from an EMBL/GenBank/DDBJ whole genome shotgun (WGS) entry which is preliminary data.</text>
</comment>
<dbReference type="AlphaFoldDB" id="A0A8J7SLR8"/>
<evidence type="ECO:0000256" key="2">
    <source>
        <dbReference type="ARBA" id="ARBA00022516"/>
    </source>
</evidence>
<dbReference type="InterPro" id="IPR017438">
    <property type="entry name" value="ATP-NAD_kinase_N"/>
</dbReference>
<name>A0A8J7SLR8_9BACT</name>
<dbReference type="GO" id="GO:0008654">
    <property type="term" value="P:phospholipid biosynthetic process"/>
    <property type="evidence" value="ECO:0007669"/>
    <property type="project" value="UniProtKB-KW"/>
</dbReference>
<keyword evidence="10" id="KW-0594">Phospholipid biosynthesis</keyword>
<dbReference type="GO" id="GO:0005886">
    <property type="term" value="C:plasma membrane"/>
    <property type="evidence" value="ECO:0007669"/>
    <property type="project" value="TreeGrafter"/>
</dbReference>
<dbReference type="NCBIfam" id="TIGR00147">
    <property type="entry name" value="YegS/Rv2252/BmrU family lipid kinase"/>
    <property type="match status" value="1"/>
</dbReference>
<keyword evidence="5" id="KW-0547">Nucleotide-binding</keyword>
<keyword evidence="6 13" id="KW-0418">Kinase</keyword>
<evidence type="ECO:0000256" key="6">
    <source>
        <dbReference type="ARBA" id="ARBA00022777"/>
    </source>
</evidence>
<protein>
    <submittedName>
        <fullName evidence="13">Lipid kinase YegS</fullName>
        <ecNumber evidence="13">2.7.1.-</ecNumber>
    </submittedName>
</protein>
<dbReference type="InterPro" id="IPR050187">
    <property type="entry name" value="Lipid_Phosphate_FormReg"/>
</dbReference>